<dbReference type="Gene3D" id="3.40.50.300">
    <property type="entry name" value="P-loop containing nucleotide triphosphate hydrolases"/>
    <property type="match status" value="1"/>
</dbReference>
<organism evidence="16 17">
    <name type="scientific">Telmatospirillum siberiense</name>
    <dbReference type="NCBI Taxonomy" id="382514"/>
    <lineage>
        <taxon>Bacteria</taxon>
        <taxon>Pseudomonadati</taxon>
        <taxon>Pseudomonadota</taxon>
        <taxon>Alphaproteobacteria</taxon>
        <taxon>Rhodospirillales</taxon>
        <taxon>Rhodospirillaceae</taxon>
        <taxon>Telmatospirillum</taxon>
    </lineage>
</organism>
<reference evidence="17" key="1">
    <citation type="submission" date="2017-12" db="EMBL/GenBank/DDBJ databases">
        <title>Draft genome sequence of Telmatospirillum siberiense 26-4b1T, an acidotolerant peatland alphaproteobacterium potentially involved in sulfur cycling.</title>
        <authorList>
            <person name="Hausmann B."/>
            <person name="Pjevac P."/>
            <person name="Schreck K."/>
            <person name="Herbold C.W."/>
            <person name="Daims H."/>
            <person name="Wagner M."/>
            <person name="Pester M."/>
            <person name="Loy A."/>
        </authorList>
    </citation>
    <scope>NUCLEOTIDE SEQUENCE [LARGE SCALE GENOMIC DNA]</scope>
    <source>
        <strain evidence="17">26-4b1</strain>
    </source>
</reference>
<keyword evidence="3 14" id="KW-0639">Primosome</keyword>
<comment type="caution">
    <text evidence="16">The sequence shown here is derived from an EMBL/GenBank/DDBJ whole genome shotgun (WGS) entry which is preliminary data.</text>
</comment>
<keyword evidence="17" id="KW-1185">Reference proteome</keyword>
<dbReference type="InterPro" id="IPR016136">
    <property type="entry name" value="DNA_helicase_N/primase_C"/>
</dbReference>
<dbReference type="EC" id="5.6.2.3" evidence="13 14"/>
<dbReference type="SUPFAM" id="SSF48024">
    <property type="entry name" value="N-terminal domain of DnaB helicase"/>
    <property type="match status" value="1"/>
</dbReference>
<dbReference type="Pfam" id="PF00772">
    <property type="entry name" value="DnaB"/>
    <property type="match status" value="1"/>
</dbReference>
<proteinExistence type="inferred from homology"/>
<dbReference type="Gene3D" id="1.10.860.10">
    <property type="entry name" value="DNAb Helicase, Chain A"/>
    <property type="match status" value="1"/>
</dbReference>
<keyword evidence="5 14" id="KW-0547">Nucleotide-binding</keyword>
<dbReference type="GO" id="GO:0043139">
    <property type="term" value="F:5'-3' DNA helicase activity"/>
    <property type="evidence" value="ECO:0007669"/>
    <property type="project" value="UniProtKB-EC"/>
</dbReference>
<dbReference type="PROSITE" id="PS51199">
    <property type="entry name" value="SF4_HELICASE"/>
    <property type="match status" value="1"/>
</dbReference>
<dbReference type="EMBL" id="PIUM01000030">
    <property type="protein sequence ID" value="PKU22532.1"/>
    <property type="molecule type" value="Genomic_DNA"/>
</dbReference>
<evidence type="ECO:0000256" key="12">
    <source>
        <dbReference type="ARBA" id="ARBA00048954"/>
    </source>
</evidence>
<evidence type="ECO:0000256" key="10">
    <source>
        <dbReference type="ARBA" id="ARBA00023235"/>
    </source>
</evidence>
<dbReference type="FunFam" id="3.40.50.300:FF:000076">
    <property type="entry name" value="Replicative DNA helicase"/>
    <property type="match status" value="1"/>
</dbReference>
<dbReference type="GO" id="GO:0016887">
    <property type="term" value="F:ATP hydrolysis activity"/>
    <property type="evidence" value="ECO:0007669"/>
    <property type="project" value="RHEA"/>
</dbReference>
<evidence type="ECO:0000313" key="17">
    <source>
        <dbReference type="Proteomes" id="UP000233293"/>
    </source>
</evidence>
<dbReference type="Proteomes" id="UP000233293">
    <property type="component" value="Unassembled WGS sequence"/>
</dbReference>
<dbReference type="GO" id="GO:0006269">
    <property type="term" value="P:DNA replication, synthesis of primer"/>
    <property type="evidence" value="ECO:0007669"/>
    <property type="project" value="UniProtKB-UniRule"/>
</dbReference>
<evidence type="ECO:0000256" key="1">
    <source>
        <dbReference type="ARBA" id="ARBA00008428"/>
    </source>
</evidence>
<comment type="similarity">
    <text evidence="1 14">Belongs to the helicase family. DnaB subfamily.</text>
</comment>
<evidence type="ECO:0000256" key="2">
    <source>
        <dbReference type="ARBA" id="ARBA00011643"/>
    </source>
</evidence>
<dbReference type="InterPro" id="IPR007693">
    <property type="entry name" value="DNA_helicase_DnaB-like_N"/>
</dbReference>
<evidence type="ECO:0000259" key="15">
    <source>
        <dbReference type="PROSITE" id="PS51199"/>
    </source>
</evidence>
<evidence type="ECO:0000256" key="7">
    <source>
        <dbReference type="ARBA" id="ARBA00022806"/>
    </source>
</evidence>
<dbReference type="GO" id="GO:0042802">
    <property type="term" value="F:identical protein binding"/>
    <property type="evidence" value="ECO:0007669"/>
    <property type="project" value="UniProtKB-ARBA"/>
</dbReference>
<keyword evidence="8 14" id="KW-0067">ATP-binding</keyword>
<dbReference type="InterPro" id="IPR036185">
    <property type="entry name" value="DNA_heli_DnaB-like_N_sf"/>
</dbReference>
<evidence type="ECO:0000256" key="11">
    <source>
        <dbReference type="ARBA" id="ARBA00044932"/>
    </source>
</evidence>
<comment type="catalytic activity">
    <reaction evidence="12 14">
        <text>ATP + H2O = ADP + phosphate + H(+)</text>
        <dbReference type="Rhea" id="RHEA:13065"/>
        <dbReference type="ChEBI" id="CHEBI:15377"/>
        <dbReference type="ChEBI" id="CHEBI:15378"/>
        <dbReference type="ChEBI" id="CHEBI:30616"/>
        <dbReference type="ChEBI" id="CHEBI:43474"/>
        <dbReference type="ChEBI" id="CHEBI:456216"/>
        <dbReference type="EC" id="5.6.2.3"/>
    </reaction>
</comment>
<dbReference type="PANTHER" id="PTHR30153:SF2">
    <property type="entry name" value="REPLICATIVE DNA HELICASE"/>
    <property type="match status" value="1"/>
</dbReference>
<sequence length="505" mass="55858">MLKPVTPDMAPDAGAISRTPPLNYEAEQALLGAILMNNRALERVSEFLLAEHFADPVHGQIYAACQLLVGKNQIANPVTLKTYLSNAPGLQELGGDAYLTRLAAAAASIINAEDYGRLIFDLHLRRELIAVGEDMVNDAFETEIESDAKGQIETAEKKLFDLATAGQAEGGLKEFRVALIEAIEQAETAHKREGKLSGVTTGLRDLDQKLGGLHSSDLLILAGRPSMGKTALATNIAFNAAKAYREEIGPGGEKKVIDGAKVAFFSLEMSAEQLATRILAERAEIASHKIRQGELSHEEFERLVIVSQELHQLPLYIDDTPALSVSAVRTRSRRLARTHGLGMIVVDYLQLLAGTTGKRVENRVQEISDITRSLKALAKELNIPVLALSQLSRQVESREDKRPLLSDLRESGSIEQDADVVMFVFREQYYLERAEPGRRPEENEEKFNTRYADWQKRCSEVFNTAEAIVAKQRHGPVGSVRLFFDGQYTRFGDLDNWHGTEIPTE</sequence>
<evidence type="ECO:0000313" key="16">
    <source>
        <dbReference type="EMBL" id="PKU22532.1"/>
    </source>
</evidence>
<feature type="domain" description="SF4 helicase" evidence="15">
    <location>
        <begin position="192"/>
        <end position="498"/>
    </location>
</feature>
<keyword evidence="6 14" id="KW-0378">Hydrolase</keyword>
<comment type="function">
    <text evidence="11 14">The main replicative DNA helicase, it participates in initiation and elongation during chromosome replication. Travels ahead of the DNA replisome, separating dsDNA into templates for DNA synthesis. A processive ATP-dependent 5'-3' DNA helicase it has DNA-dependent ATPase activity.</text>
</comment>
<dbReference type="GO" id="GO:0005829">
    <property type="term" value="C:cytosol"/>
    <property type="evidence" value="ECO:0007669"/>
    <property type="project" value="TreeGrafter"/>
</dbReference>
<comment type="subunit">
    <text evidence="2">Homohexamer.</text>
</comment>
<dbReference type="GO" id="GO:0003677">
    <property type="term" value="F:DNA binding"/>
    <property type="evidence" value="ECO:0007669"/>
    <property type="project" value="UniProtKB-UniRule"/>
</dbReference>
<dbReference type="AlphaFoldDB" id="A0A2N3PQ57"/>
<evidence type="ECO:0000256" key="9">
    <source>
        <dbReference type="ARBA" id="ARBA00023125"/>
    </source>
</evidence>
<dbReference type="GO" id="GO:0005524">
    <property type="term" value="F:ATP binding"/>
    <property type="evidence" value="ECO:0007669"/>
    <property type="project" value="UniProtKB-UniRule"/>
</dbReference>
<dbReference type="InterPro" id="IPR007692">
    <property type="entry name" value="DNA_helicase_DnaB"/>
</dbReference>
<evidence type="ECO:0000256" key="13">
    <source>
        <dbReference type="NCBIfam" id="TIGR00665"/>
    </source>
</evidence>
<keyword evidence="4 14" id="KW-0235">DNA replication</keyword>
<evidence type="ECO:0000256" key="3">
    <source>
        <dbReference type="ARBA" id="ARBA00022515"/>
    </source>
</evidence>
<keyword evidence="10" id="KW-0413">Isomerase</keyword>
<dbReference type="InterPro" id="IPR027417">
    <property type="entry name" value="P-loop_NTPase"/>
</dbReference>
<dbReference type="NCBIfam" id="NF006606">
    <property type="entry name" value="PRK09165.1"/>
    <property type="match status" value="1"/>
</dbReference>
<dbReference type="OrthoDB" id="9773982at2"/>
<evidence type="ECO:0000256" key="5">
    <source>
        <dbReference type="ARBA" id="ARBA00022741"/>
    </source>
</evidence>
<keyword evidence="9 14" id="KW-0238">DNA-binding</keyword>
<dbReference type="Pfam" id="PF03796">
    <property type="entry name" value="DnaB_C"/>
    <property type="match status" value="1"/>
</dbReference>
<dbReference type="SUPFAM" id="SSF52540">
    <property type="entry name" value="P-loop containing nucleoside triphosphate hydrolases"/>
    <property type="match status" value="1"/>
</dbReference>
<dbReference type="CDD" id="cd00984">
    <property type="entry name" value="DnaB_C"/>
    <property type="match status" value="1"/>
</dbReference>
<protein>
    <recommendedName>
        <fullName evidence="13 14">Replicative DNA helicase</fullName>
        <ecNumber evidence="13 14">5.6.2.3</ecNumber>
    </recommendedName>
</protein>
<keyword evidence="7 14" id="KW-0347">Helicase</keyword>
<dbReference type="RefSeq" id="WP_101252603.1">
    <property type="nucleotide sequence ID" value="NZ_PIUM01000030.1"/>
</dbReference>
<dbReference type="NCBIfam" id="TIGR00665">
    <property type="entry name" value="DnaB"/>
    <property type="match status" value="1"/>
</dbReference>
<evidence type="ECO:0000256" key="4">
    <source>
        <dbReference type="ARBA" id="ARBA00022705"/>
    </source>
</evidence>
<evidence type="ECO:0000256" key="14">
    <source>
        <dbReference type="RuleBase" id="RU362085"/>
    </source>
</evidence>
<dbReference type="GO" id="GO:1990077">
    <property type="term" value="C:primosome complex"/>
    <property type="evidence" value="ECO:0007669"/>
    <property type="project" value="UniProtKB-UniRule"/>
</dbReference>
<evidence type="ECO:0000256" key="6">
    <source>
        <dbReference type="ARBA" id="ARBA00022801"/>
    </source>
</evidence>
<accession>A0A2N3PQ57</accession>
<gene>
    <name evidence="16" type="ORF">CWS72_20985</name>
</gene>
<name>A0A2N3PQ57_9PROT</name>
<evidence type="ECO:0000256" key="8">
    <source>
        <dbReference type="ARBA" id="ARBA00022840"/>
    </source>
</evidence>
<dbReference type="InterPro" id="IPR007694">
    <property type="entry name" value="DNA_helicase_DnaB-like_C"/>
</dbReference>
<dbReference type="PANTHER" id="PTHR30153">
    <property type="entry name" value="REPLICATIVE DNA HELICASE DNAB"/>
    <property type="match status" value="1"/>
</dbReference>